<dbReference type="Gene3D" id="2.170.130.20">
    <property type="entry name" value="LCCL-like domain"/>
    <property type="match status" value="1"/>
</dbReference>
<dbReference type="EMBL" id="HBFQ01022168">
    <property type="protein sequence ID" value="CAD8841224.1"/>
    <property type="molecule type" value="Transcribed_RNA"/>
</dbReference>
<feature type="transmembrane region" description="Helical" evidence="1">
    <location>
        <begin position="82"/>
        <end position="108"/>
    </location>
</feature>
<dbReference type="Pfam" id="PF03815">
    <property type="entry name" value="LCCL"/>
    <property type="match status" value="1"/>
</dbReference>
<feature type="transmembrane region" description="Helical" evidence="1">
    <location>
        <begin position="120"/>
        <end position="141"/>
    </location>
</feature>
<name>A0A7S1A3C6_NOCSC</name>
<gene>
    <name evidence="3" type="ORF">NSCI0253_LOCUS15572</name>
</gene>
<dbReference type="InterPro" id="IPR036609">
    <property type="entry name" value="LCCL_sf"/>
</dbReference>
<evidence type="ECO:0000256" key="1">
    <source>
        <dbReference type="SAM" id="Phobius"/>
    </source>
</evidence>
<evidence type="ECO:0000259" key="2">
    <source>
        <dbReference type="PROSITE" id="PS50820"/>
    </source>
</evidence>
<accession>A0A7S1A3C6</accession>
<reference evidence="3" key="1">
    <citation type="submission" date="2021-01" db="EMBL/GenBank/DDBJ databases">
        <authorList>
            <person name="Corre E."/>
            <person name="Pelletier E."/>
            <person name="Niang G."/>
            <person name="Scheremetjew M."/>
            <person name="Finn R."/>
            <person name="Kale V."/>
            <person name="Holt S."/>
            <person name="Cochrane G."/>
            <person name="Meng A."/>
            <person name="Brown T."/>
            <person name="Cohen L."/>
        </authorList>
    </citation>
    <scope>NUCLEOTIDE SEQUENCE</scope>
</reference>
<organism evidence="3">
    <name type="scientific">Noctiluca scintillans</name>
    <name type="common">Sea sparkle</name>
    <name type="synonym">Red tide dinoflagellate</name>
    <dbReference type="NCBI Taxonomy" id="2966"/>
    <lineage>
        <taxon>Eukaryota</taxon>
        <taxon>Sar</taxon>
        <taxon>Alveolata</taxon>
        <taxon>Dinophyceae</taxon>
        <taxon>Noctilucales</taxon>
        <taxon>Noctilucaceae</taxon>
        <taxon>Noctiluca</taxon>
    </lineage>
</organism>
<keyword evidence="1" id="KW-0812">Transmembrane</keyword>
<dbReference type="AlphaFoldDB" id="A0A7S1A3C6"/>
<feature type="transmembrane region" description="Helical" evidence="1">
    <location>
        <begin position="185"/>
        <end position="202"/>
    </location>
</feature>
<feature type="transmembrane region" description="Helical" evidence="1">
    <location>
        <begin position="147"/>
        <end position="165"/>
    </location>
</feature>
<dbReference type="SMART" id="SM00603">
    <property type="entry name" value="LCCL"/>
    <property type="match status" value="1"/>
</dbReference>
<keyword evidence="1" id="KW-1133">Transmembrane helix</keyword>
<dbReference type="SUPFAM" id="SSF69848">
    <property type="entry name" value="LCCL domain"/>
    <property type="match status" value="1"/>
</dbReference>
<evidence type="ECO:0000313" key="3">
    <source>
        <dbReference type="EMBL" id="CAD8841224.1"/>
    </source>
</evidence>
<dbReference type="PROSITE" id="PS50820">
    <property type="entry name" value="LCCL"/>
    <property type="match status" value="1"/>
</dbReference>
<dbReference type="InterPro" id="IPR004043">
    <property type="entry name" value="LCCL"/>
</dbReference>
<proteinExistence type="predicted"/>
<feature type="transmembrane region" description="Helical" evidence="1">
    <location>
        <begin position="38"/>
        <end position="62"/>
    </location>
</feature>
<sequence>MPHDSDAVQQATLKGWDTREDQPAFVASMEKRSPMDSWLVWLQGAALIVCSMGDNALCWATFLMVTSYEGNLYNIVQLHIELLPGIDIALGLFAALGSLTFVAMVVLVECFKMPLFHETMNFRLLVSACPCYVICMILLAYCETTEFWPFITLMAITLTVFLWCVHMRITYSYQLNILSKISLDVSWFMALLFAIFLVSFYLSDSIKYVTNSEDLNCPYAENVEMPVYSFLANQWHCSPWDSKSGRTVTREASGSLTQLSCSSTFTSAFGNVITANQVNCPSGCLALWNAGSADVVGCGIYSTDTPICIAAIHAGVLTDNGGIATAFGRLGVSIFDSCSLNSVVSSERSITTTGTLVTVTQATATAPEVTTSDGVAVPQAFHFNNFANSIEYLWLRSYDEVSSNDEGIDNGKPWTRIDADVSSRIAGLELERERIRLGGNADRAQVAEADASTPSQCRIYTTGVRCEGNGQNILQLDFCEADEKTCLTR</sequence>
<protein>
    <recommendedName>
        <fullName evidence="2">LCCL domain-containing protein</fullName>
    </recommendedName>
</protein>
<keyword evidence="1" id="KW-0472">Membrane</keyword>
<feature type="domain" description="LCCL" evidence="2">
    <location>
        <begin position="255"/>
        <end position="345"/>
    </location>
</feature>